<accession>A0ABY2UE49</accession>
<name>A0ABY2UE49_9GAMM</name>
<keyword evidence="2" id="KW-1185">Reference proteome</keyword>
<organism evidence="1 2">
    <name type="scientific">Microbulbifer harenosus</name>
    <dbReference type="NCBI Taxonomy" id="2576840"/>
    <lineage>
        <taxon>Bacteria</taxon>
        <taxon>Pseudomonadati</taxon>
        <taxon>Pseudomonadota</taxon>
        <taxon>Gammaproteobacteria</taxon>
        <taxon>Cellvibrionales</taxon>
        <taxon>Microbulbiferaceae</taxon>
        <taxon>Microbulbifer</taxon>
    </lineage>
</organism>
<proteinExistence type="predicted"/>
<evidence type="ECO:0008006" key="3">
    <source>
        <dbReference type="Google" id="ProtNLM"/>
    </source>
</evidence>
<reference evidence="1 2" key="1">
    <citation type="submission" date="2019-05" db="EMBL/GenBank/DDBJ databases">
        <title>Microbulbifer harenosus sp. nov., an alginate-degrading bacterium isolated from coastal sand.</title>
        <authorList>
            <person name="Huang H."/>
            <person name="Mo K."/>
            <person name="Bao S."/>
        </authorList>
    </citation>
    <scope>NUCLEOTIDE SEQUENCE [LARGE SCALE GENOMIC DNA]</scope>
    <source>
        <strain evidence="1 2">HB161719</strain>
    </source>
</reference>
<dbReference type="EMBL" id="VANI01000047">
    <property type="protein sequence ID" value="TLM73002.1"/>
    <property type="molecule type" value="Genomic_DNA"/>
</dbReference>
<sequence length="129" mass="14880">MNNLIRAIPMFFLIGGCTSIYNVSKNSEFSEFVNREITLKKQVLVCRESPLKTEAGTSIEDELIYNIHERSNCPFGETIGTLPRGSKIFIARVEKHKLFYGKTASHIYFLGKSHMKDGKEFEFFLYVWS</sequence>
<evidence type="ECO:0000313" key="2">
    <source>
        <dbReference type="Proteomes" id="UP000306791"/>
    </source>
</evidence>
<evidence type="ECO:0000313" key="1">
    <source>
        <dbReference type="EMBL" id="TLM73002.1"/>
    </source>
</evidence>
<dbReference type="PROSITE" id="PS51257">
    <property type="entry name" value="PROKAR_LIPOPROTEIN"/>
    <property type="match status" value="1"/>
</dbReference>
<protein>
    <recommendedName>
        <fullName evidence="3">Lipoprotein</fullName>
    </recommendedName>
</protein>
<dbReference type="Proteomes" id="UP000306791">
    <property type="component" value="Unassembled WGS sequence"/>
</dbReference>
<gene>
    <name evidence="1" type="ORF">FDY93_19255</name>
</gene>
<dbReference type="RefSeq" id="WP_138237380.1">
    <property type="nucleotide sequence ID" value="NZ_CP185860.1"/>
</dbReference>
<comment type="caution">
    <text evidence="1">The sequence shown here is derived from an EMBL/GenBank/DDBJ whole genome shotgun (WGS) entry which is preliminary data.</text>
</comment>